<gene>
    <name evidence="5" type="primary">LOC100370622</name>
</gene>
<accession>A0ABM0MRL1</accession>
<dbReference type="InterPro" id="IPR041051">
    <property type="entry name" value="PCSK9_C3"/>
</dbReference>
<name>A0ABM0MRL1_SACKO</name>
<dbReference type="RefSeq" id="XP_006822652.1">
    <property type="nucleotide sequence ID" value="XM_006822589.1"/>
</dbReference>
<proteinExistence type="predicted"/>
<keyword evidence="4" id="KW-1185">Reference proteome</keyword>
<protein>
    <submittedName>
        <fullName evidence="5">Proprotein convertase subtilisin/kexin type 9-like</fullName>
    </submittedName>
</protein>
<dbReference type="Pfam" id="PF18463">
    <property type="entry name" value="PCSK9_C3"/>
    <property type="match status" value="1"/>
</dbReference>
<reference evidence="5" key="1">
    <citation type="submission" date="2025-08" db="UniProtKB">
        <authorList>
            <consortium name="RefSeq"/>
        </authorList>
    </citation>
    <scope>IDENTIFICATION</scope>
    <source>
        <tissue evidence="5">Testes</tissue>
    </source>
</reference>
<sequence length="320" mass="33763">MLRDTLYIVLALLPLAITATLKTDVENFSKSTSCSSLRYADILVTGAEKLESIENKLDDLDALVRQTLECCTNSKTLPTPECRTRASALSGAGDDVTAFVRCQGDEVMTGCTSYLPGSAHGTRDGEYIEVGDDGKPVCYAQNGSGGSGVKAYARCCTWPGMQCEYAVGSKSGSGDDNYSGSACPSNIDGMMPYLTGCMARTFWKQLDGAHPNSEIREELQDVINQECRAYNGAGGGGVWAFSACCAAPDLECKVKWSPQSGGAVGSLAKVTCDDGWLLTGCSAYTAWTLCDGAYIEGDTCVAVNGGNNVKVWSAATCCRN</sequence>
<evidence type="ECO:0000259" key="2">
    <source>
        <dbReference type="Pfam" id="PF18459"/>
    </source>
</evidence>
<feature type="signal peptide" evidence="1">
    <location>
        <begin position="1"/>
        <end position="20"/>
    </location>
</feature>
<feature type="domain" description="Proprotein convertase subtilisin/kexin type 9 C-terminal" evidence="2">
    <location>
        <begin position="82"/>
        <end position="159"/>
    </location>
</feature>
<dbReference type="GeneID" id="100370622"/>
<feature type="domain" description="Proprotein convertase subtilisin/kexin type 9 C-terminal" evidence="3">
    <location>
        <begin position="247"/>
        <end position="320"/>
    </location>
</feature>
<feature type="chain" id="PRO_5046646364" evidence="1">
    <location>
        <begin position="21"/>
        <end position="320"/>
    </location>
</feature>
<organism evidence="4 5">
    <name type="scientific">Saccoglossus kowalevskii</name>
    <name type="common">Acorn worm</name>
    <dbReference type="NCBI Taxonomy" id="10224"/>
    <lineage>
        <taxon>Eukaryota</taxon>
        <taxon>Metazoa</taxon>
        <taxon>Hemichordata</taxon>
        <taxon>Enteropneusta</taxon>
        <taxon>Harrimaniidae</taxon>
        <taxon>Saccoglossus</taxon>
    </lineage>
</organism>
<evidence type="ECO:0000313" key="4">
    <source>
        <dbReference type="Proteomes" id="UP000694865"/>
    </source>
</evidence>
<dbReference type="Proteomes" id="UP000694865">
    <property type="component" value="Unplaced"/>
</dbReference>
<dbReference type="Pfam" id="PF18459">
    <property type="entry name" value="PCSK9_C1"/>
    <property type="match status" value="1"/>
</dbReference>
<dbReference type="Gene3D" id="2.60.120.690">
    <property type="entry name" value="Proprotein convertase subtilisin/kexin type 9"/>
    <property type="match status" value="1"/>
</dbReference>
<evidence type="ECO:0000313" key="5">
    <source>
        <dbReference type="RefSeq" id="XP_006822652.1"/>
    </source>
</evidence>
<evidence type="ECO:0000259" key="3">
    <source>
        <dbReference type="Pfam" id="PF18463"/>
    </source>
</evidence>
<dbReference type="InterPro" id="IPR041254">
    <property type="entry name" value="PCSK9_C1"/>
</dbReference>
<keyword evidence="1" id="KW-0732">Signal</keyword>
<evidence type="ECO:0000256" key="1">
    <source>
        <dbReference type="SAM" id="SignalP"/>
    </source>
</evidence>